<feature type="transmembrane region" description="Helical" evidence="5">
    <location>
        <begin position="361"/>
        <end position="378"/>
    </location>
</feature>
<evidence type="ECO:0000259" key="6">
    <source>
        <dbReference type="Pfam" id="PF04932"/>
    </source>
</evidence>
<evidence type="ECO:0000256" key="5">
    <source>
        <dbReference type="SAM" id="Phobius"/>
    </source>
</evidence>
<feature type="transmembrane region" description="Helical" evidence="5">
    <location>
        <begin position="89"/>
        <end position="110"/>
    </location>
</feature>
<evidence type="ECO:0000313" key="7">
    <source>
        <dbReference type="EMBL" id="SFV67581.1"/>
    </source>
</evidence>
<keyword evidence="7" id="KW-0436">Ligase</keyword>
<proteinExistence type="predicted"/>
<keyword evidence="4 5" id="KW-0472">Membrane</keyword>
<dbReference type="GO" id="GO:0016020">
    <property type="term" value="C:membrane"/>
    <property type="evidence" value="ECO:0007669"/>
    <property type="project" value="UniProtKB-SubCell"/>
</dbReference>
<sequence length="410" mass="47928">MHDKKENILKSCKIEKSIEYITYLMILLFYTGKVFEVTTFLIDILFISLLVVKKEKLFFKKHRKLIILFGGLLLYFVVQSLFANNIKVALVNSLGMVRFIILFFALWYIFNTQEKIKKLIYSIFIVLSFLFVDATYQYIIGKDIFDYPLYQNIRLTCWSNKPKLSGSIAIFTGVLFTSLVILKEKRIPLLIIVFLTLMMLLAGNRGPVVYLLGAVFVVLLFSEYRKYLFHIVFGLGIIVTMIFSINDKLYEQFSVYKNPMSVKNNTGRTSIYKVGIEMFKEHPFLGIGSKNFRYEFKTYHAKIYHPNVDKNRYDEAYSKKAPLHVHNVLLSFLLNWGIIGSLIFLYILYQIYKEHIRHNEIAILTSIGLVYCIAPFNFGKSIAQGQWQFYIFLTLAFIMILGGYKQLKEI</sequence>
<dbReference type="EMBL" id="FPHI01000031">
    <property type="protein sequence ID" value="SFV67581.1"/>
    <property type="molecule type" value="Genomic_DNA"/>
</dbReference>
<feature type="transmembrane region" description="Helical" evidence="5">
    <location>
        <begin position="64"/>
        <end position="83"/>
    </location>
</feature>
<dbReference type="Pfam" id="PF04932">
    <property type="entry name" value="Wzy_C"/>
    <property type="match status" value="1"/>
</dbReference>
<comment type="subcellular location">
    <subcellularLocation>
        <location evidence="1">Membrane</location>
        <topology evidence="1">Multi-pass membrane protein</topology>
    </subcellularLocation>
</comment>
<dbReference type="InterPro" id="IPR007016">
    <property type="entry name" value="O-antigen_ligase-rel_domated"/>
</dbReference>
<reference evidence="7" key="1">
    <citation type="submission" date="2016-10" db="EMBL/GenBank/DDBJ databases">
        <authorList>
            <person name="de Groot N.N."/>
        </authorList>
    </citation>
    <scope>NUCLEOTIDE SEQUENCE</scope>
</reference>
<evidence type="ECO:0000256" key="3">
    <source>
        <dbReference type="ARBA" id="ARBA00022989"/>
    </source>
</evidence>
<accession>A0A1W1CPK5</accession>
<keyword evidence="3 5" id="KW-1133">Transmembrane helix</keyword>
<feature type="transmembrane region" description="Helical" evidence="5">
    <location>
        <begin position="189"/>
        <end position="221"/>
    </location>
</feature>
<name>A0A1W1CPK5_9ZZZZ</name>
<feature type="transmembrane region" description="Helical" evidence="5">
    <location>
        <begin position="227"/>
        <end position="245"/>
    </location>
</feature>
<feature type="transmembrane region" description="Helical" evidence="5">
    <location>
        <begin position="328"/>
        <end position="349"/>
    </location>
</feature>
<organism evidence="7">
    <name type="scientific">hydrothermal vent metagenome</name>
    <dbReference type="NCBI Taxonomy" id="652676"/>
    <lineage>
        <taxon>unclassified sequences</taxon>
        <taxon>metagenomes</taxon>
        <taxon>ecological metagenomes</taxon>
    </lineage>
</organism>
<evidence type="ECO:0000256" key="2">
    <source>
        <dbReference type="ARBA" id="ARBA00022692"/>
    </source>
</evidence>
<dbReference type="PANTHER" id="PTHR37422">
    <property type="entry name" value="TEICHURONIC ACID BIOSYNTHESIS PROTEIN TUAE"/>
    <property type="match status" value="1"/>
</dbReference>
<protein>
    <submittedName>
        <fullName evidence="7">Oligosaccharide repeat unit polymerase Wzy O-antigen ligase</fullName>
    </submittedName>
</protein>
<dbReference type="InterPro" id="IPR051533">
    <property type="entry name" value="WaaL-like"/>
</dbReference>
<feature type="transmembrane region" description="Helical" evidence="5">
    <location>
        <begin position="390"/>
        <end position="407"/>
    </location>
</feature>
<feature type="transmembrane region" description="Helical" evidence="5">
    <location>
        <begin position="20"/>
        <end position="52"/>
    </location>
</feature>
<gene>
    <name evidence="7" type="ORF">MNB_SV-3-1002</name>
</gene>
<keyword evidence="2 5" id="KW-0812">Transmembrane</keyword>
<evidence type="ECO:0000256" key="4">
    <source>
        <dbReference type="ARBA" id="ARBA00023136"/>
    </source>
</evidence>
<evidence type="ECO:0000256" key="1">
    <source>
        <dbReference type="ARBA" id="ARBA00004141"/>
    </source>
</evidence>
<feature type="domain" description="O-antigen ligase-related" evidence="6">
    <location>
        <begin position="191"/>
        <end position="345"/>
    </location>
</feature>
<feature type="transmembrane region" description="Helical" evidence="5">
    <location>
        <begin position="164"/>
        <end position="182"/>
    </location>
</feature>
<dbReference type="GO" id="GO:0016874">
    <property type="term" value="F:ligase activity"/>
    <property type="evidence" value="ECO:0007669"/>
    <property type="project" value="UniProtKB-KW"/>
</dbReference>
<dbReference type="PANTHER" id="PTHR37422:SF13">
    <property type="entry name" value="LIPOPOLYSACCHARIDE BIOSYNTHESIS PROTEIN PA4999-RELATED"/>
    <property type="match status" value="1"/>
</dbReference>
<dbReference type="AlphaFoldDB" id="A0A1W1CPK5"/>
<feature type="transmembrane region" description="Helical" evidence="5">
    <location>
        <begin position="119"/>
        <end position="140"/>
    </location>
</feature>